<evidence type="ECO:0000259" key="5">
    <source>
        <dbReference type="Pfam" id="PF16656"/>
    </source>
</evidence>
<evidence type="ECO:0000256" key="2">
    <source>
        <dbReference type="SAM" id="MobiDB-lite"/>
    </source>
</evidence>
<dbReference type="Gene3D" id="2.60.40.380">
    <property type="entry name" value="Purple acid phosphatase-like, N-terminal"/>
    <property type="match status" value="1"/>
</dbReference>
<evidence type="ECO:0000313" key="7">
    <source>
        <dbReference type="Proteomes" id="UP000317429"/>
    </source>
</evidence>
<feature type="chain" id="PRO_5022087258" evidence="3">
    <location>
        <begin position="26"/>
        <end position="677"/>
    </location>
</feature>
<feature type="domain" description="Calcineurin-like phosphoesterase" evidence="4">
    <location>
        <begin position="164"/>
        <end position="367"/>
    </location>
</feature>
<dbReference type="OrthoDB" id="9809781at2"/>
<dbReference type="InterPro" id="IPR029052">
    <property type="entry name" value="Metallo-depent_PP-like"/>
</dbReference>
<dbReference type="Pfam" id="PF00149">
    <property type="entry name" value="Metallophos"/>
    <property type="match status" value="1"/>
</dbReference>
<dbReference type="InterPro" id="IPR008963">
    <property type="entry name" value="Purple_acid_Pase-like_N"/>
</dbReference>
<feature type="domain" description="Purple acid phosphatase N-terminal" evidence="5">
    <location>
        <begin position="37"/>
        <end position="154"/>
    </location>
</feature>
<keyword evidence="6" id="KW-0378">Hydrolase</keyword>
<gene>
    <name evidence="6" type="primary">phoA</name>
    <name evidence="6" type="ORF">Pla175_13540</name>
</gene>
<evidence type="ECO:0000256" key="1">
    <source>
        <dbReference type="ARBA" id="ARBA00022729"/>
    </source>
</evidence>
<accession>A0A518D946</accession>
<evidence type="ECO:0000259" key="4">
    <source>
        <dbReference type="Pfam" id="PF00149"/>
    </source>
</evidence>
<dbReference type="GO" id="GO:0003993">
    <property type="term" value="F:acid phosphatase activity"/>
    <property type="evidence" value="ECO:0007669"/>
    <property type="project" value="InterPro"/>
</dbReference>
<dbReference type="Gene3D" id="2.60.120.560">
    <property type="entry name" value="Exo-inulinase, domain 1"/>
    <property type="match status" value="1"/>
</dbReference>
<dbReference type="Pfam" id="PF16656">
    <property type="entry name" value="Pur_ac_phosph_N"/>
    <property type="match status" value="1"/>
</dbReference>
<dbReference type="Gene3D" id="3.60.21.10">
    <property type="match status" value="1"/>
</dbReference>
<feature type="region of interest" description="Disordered" evidence="2">
    <location>
        <begin position="95"/>
        <end position="117"/>
    </location>
</feature>
<dbReference type="InterPro" id="IPR004843">
    <property type="entry name" value="Calcineurin-like_PHP"/>
</dbReference>
<feature type="compositionally biased region" description="Basic and acidic residues" evidence="2">
    <location>
        <begin position="95"/>
        <end position="108"/>
    </location>
</feature>
<dbReference type="SUPFAM" id="SSF49363">
    <property type="entry name" value="Purple acid phosphatase, N-terminal domain"/>
    <property type="match status" value="1"/>
</dbReference>
<dbReference type="InterPro" id="IPR015914">
    <property type="entry name" value="PAPs_N"/>
</dbReference>
<name>A0A518D946_9BACT</name>
<dbReference type="KEGG" id="pnd:Pla175_13540"/>
<dbReference type="EMBL" id="CP036291">
    <property type="protein sequence ID" value="QDU87985.1"/>
    <property type="molecule type" value="Genomic_DNA"/>
</dbReference>
<feature type="compositionally biased region" description="Acidic residues" evidence="2">
    <location>
        <begin position="388"/>
        <end position="397"/>
    </location>
</feature>
<sequence length="677" mass="73353" precursor="true">MKLCFPSATLAVVAWISFCATSTAAAPAELVRGPYLQMATPDSMVVVWRTRGPSAPSVRFGDSPETLSHAVEGEAITRRASVGVDGEFASRLYREPAKAAARRDRRDPSPSTPPGLCQYEVRLTGLKPGTRYYYAVYDGDRRLAGGDPEHTFTTSPPPGSDTDLRVWVVGDSGTGGSDQRRVYKAMQGHVRETGRPLDLYLHLGDMAYGDGTDPEFQKKFFDVYQPTLRQMVCWPTMGNHEGHTSRGARQFGPYYDAYVAPTAAEAGGVASGTEAYYAFDIAGVHFICLDSHDLDRTPGGAMARWLQADLDEARAEWLIAFWHHPPYTKGSHDSDTEGELIEMRTHIMPILESAGVDLVLAGHSHIYERSMLIDGAYATPTVAEGVVLDDGDGDPDGDGPYRKSAGLHPNEGTVAVVSGHGGAGVGRKGTMPIMRQIIVENGSLLLDIKGDELTGTMINKAGETSDRFRIVKRGQVQQVRVEDPWRPSDDPSQYTEFYVAWDGAARGEPTAGWDVTPATADAVRVEEKSGKYRQARFQAADAPLTAIAQRFSGPVSHIEVQVRAPADQEEAVGVVLGYQGPDDYFVYRLHPAEKAASLSRRQGGVERELTRKAVEADFSKMVKISLEPVADILEVQLNGAQEYTINLDAPLPPGAVGLRVEAGGSADFAGIGIEPKQ</sequence>
<proteinExistence type="predicted"/>
<reference evidence="6 7" key="1">
    <citation type="submission" date="2019-02" db="EMBL/GenBank/DDBJ databases">
        <title>Deep-cultivation of Planctomycetes and their phenomic and genomic characterization uncovers novel biology.</title>
        <authorList>
            <person name="Wiegand S."/>
            <person name="Jogler M."/>
            <person name="Boedeker C."/>
            <person name="Pinto D."/>
            <person name="Vollmers J."/>
            <person name="Rivas-Marin E."/>
            <person name="Kohn T."/>
            <person name="Peeters S.H."/>
            <person name="Heuer A."/>
            <person name="Rast P."/>
            <person name="Oberbeckmann S."/>
            <person name="Bunk B."/>
            <person name="Jeske O."/>
            <person name="Meyerdierks A."/>
            <person name="Storesund J.E."/>
            <person name="Kallscheuer N."/>
            <person name="Luecker S."/>
            <person name="Lage O.M."/>
            <person name="Pohl T."/>
            <person name="Merkel B.J."/>
            <person name="Hornburger P."/>
            <person name="Mueller R.-W."/>
            <person name="Bruemmer F."/>
            <person name="Labrenz M."/>
            <person name="Spormann A.M."/>
            <person name="Op den Camp H."/>
            <person name="Overmann J."/>
            <person name="Amann R."/>
            <person name="Jetten M.S.M."/>
            <person name="Mascher T."/>
            <person name="Medema M.H."/>
            <person name="Devos D.P."/>
            <person name="Kaster A.-K."/>
            <person name="Ovreas L."/>
            <person name="Rohde M."/>
            <person name="Galperin M.Y."/>
            <person name="Jogler C."/>
        </authorList>
    </citation>
    <scope>NUCLEOTIDE SEQUENCE [LARGE SCALE GENOMIC DNA]</scope>
    <source>
        <strain evidence="6 7">Pla175</strain>
    </source>
</reference>
<evidence type="ECO:0000256" key="3">
    <source>
        <dbReference type="SAM" id="SignalP"/>
    </source>
</evidence>
<dbReference type="PANTHER" id="PTHR22953:SF153">
    <property type="entry name" value="PURPLE ACID PHOSPHATASE"/>
    <property type="match status" value="1"/>
</dbReference>
<dbReference type="Proteomes" id="UP000317429">
    <property type="component" value="Chromosome"/>
</dbReference>
<dbReference type="PANTHER" id="PTHR22953">
    <property type="entry name" value="ACID PHOSPHATASE RELATED"/>
    <property type="match status" value="1"/>
</dbReference>
<dbReference type="GO" id="GO:0004035">
    <property type="term" value="F:alkaline phosphatase activity"/>
    <property type="evidence" value="ECO:0007669"/>
    <property type="project" value="UniProtKB-EC"/>
</dbReference>
<dbReference type="SUPFAM" id="SSF56300">
    <property type="entry name" value="Metallo-dependent phosphatases"/>
    <property type="match status" value="1"/>
</dbReference>
<dbReference type="EC" id="3.1.3.1" evidence="6"/>
<dbReference type="AlphaFoldDB" id="A0A518D946"/>
<feature type="signal peptide" evidence="3">
    <location>
        <begin position="1"/>
        <end position="25"/>
    </location>
</feature>
<evidence type="ECO:0000313" key="6">
    <source>
        <dbReference type="EMBL" id="QDU87985.1"/>
    </source>
</evidence>
<protein>
    <submittedName>
        <fullName evidence="6">Alkaline phosphatase</fullName>
        <ecNumber evidence="6">3.1.3.1</ecNumber>
    </submittedName>
</protein>
<keyword evidence="1 3" id="KW-0732">Signal</keyword>
<dbReference type="GO" id="GO:0046872">
    <property type="term" value="F:metal ion binding"/>
    <property type="evidence" value="ECO:0007669"/>
    <property type="project" value="InterPro"/>
</dbReference>
<dbReference type="InterPro" id="IPR039331">
    <property type="entry name" value="PAPs-like"/>
</dbReference>
<keyword evidence="7" id="KW-1185">Reference proteome</keyword>
<feature type="region of interest" description="Disordered" evidence="2">
    <location>
        <begin position="388"/>
        <end position="409"/>
    </location>
</feature>
<organism evidence="6 7">
    <name type="scientific">Pirellulimonas nuda</name>
    <dbReference type="NCBI Taxonomy" id="2528009"/>
    <lineage>
        <taxon>Bacteria</taxon>
        <taxon>Pseudomonadati</taxon>
        <taxon>Planctomycetota</taxon>
        <taxon>Planctomycetia</taxon>
        <taxon>Pirellulales</taxon>
        <taxon>Lacipirellulaceae</taxon>
        <taxon>Pirellulimonas</taxon>
    </lineage>
</organism>